<evidence type="ECO:0000256" key="5">
    <source>
        <dbReference type="ARBA" id="ARBA00023125"/>
    </source>
</evidence>
<proteinExistence type="predicted"/>
<dbReference type="Pfam" id="PF00072">
    <property type="entry name" value="Response_reg"/>
    <property type="match status" value="1"/>
</dbReference>
<keyword evidence="1" id="KW-0104">Cadmium</keyword>
<dbReference type="CDD" id="cd00383">
    <property type="entry name" value="trans_reg_C"/>
    <property type="match status" value="1"/>
</dbReference>
<evidence type="ECO:0000256" key="4">
    <source>
        <dbReference type="ARBA" id="ARBA00023015"/>
    </source>
</evidence>
<evidence type="ECO:0000256" key="7">
    <source>
        <dbReference type="PROSITE-ProRule" id="PRU00169"/>
    </source>
</evidence>
<protein>
    <submittedName>
        <fullName evidence="11">Heavy metal response regulator</fullName>
    </submittedName>
</protein>
<dbReference type="InterPro" id="IPR001789">
    <property type="entry name" value="Sig_transdc_resp-reg_receiver"/>
</dbReference>
<dbReference type="Gene3D" id="3.40.50.2300">
    <property type="match status" value="1"/>
</dbReference>
<dbReference type="GO" id="GO:0000156">
    <property type="term" value="F:phosphorelay response regulator activity"/>
    <property type="evidence" value="ECO:0007669"/>
    <property type="project" value="TreeGrafter"/>
</dbReference>
<gene>
    <name evidence="11" type="ORF">HD842_003265</name>
</gene>
<dbReference type="PROSITE" id="PS51755">
    <property type="entry name" value="OMPR_PHOB"/>
    <property type="match status" value="1"/>
</dbReference>
<dbReference type="InterPro" id="IPR011006">
    <property type="entry name" value="CheY-like_superfamily"/>
</dbReference>
<dbReference type="InterPro" id="IPR006291">
    <property type="entry name" value="CusR-like"/>
</dbReference>
<evidence type="ECO:0000256" key="8">
    <source>
        <dbReference type="PROSITE-ProRule" id="PRU01091"/>
    </source>
</evidence>
<evidence type="ECO:0000256" key="2">
    <source>
        <dbReference type="ARBA" id="ARBA00022553"/>
    </source>
</evidence>
<accession>A0A7W9X240</accession>
<dbReference type="PANTHER" id="PTHR48111">
    <property type="entry name" value="REGULATOR OF RPOS"/>
    <property type="match status" value="1"/>
</dbReference>
<dbReference type="FunFam" id="1.10.10.10:FF:000005">
    <property type="entry name" value="Two-component system response regulator"/>
    <property type="match status" value="1"/>
</dbReference>
<evidence type="ECO:0000259" key="10">
    <source>
        <dbReference type="PROSITE" id="PS51755"/>
    </source>
</evidence>
<sequence length="223" mass="25560">MRILIVEDERKAADYLQKSLRESGYIVEVASNGFDGRYMIEEFDFDLVILDVMLPGIDGWALLQLVRARSATPVMFLTARDAIEDRVRGLELGADDYLVKPFSFAELLARVRTLLRRGPPRDMQEFRVADLQVDVLRRRVTRQGDRITLTGKEFALLHLLVSRVDEVLSRAVIASHVWQMNFDSDTNVVDVAIRRLRVKIDDPYPLKLIHTVRGMGYMLGETP</sequence>
<keyword evidence="2 7" id="KW-0597">Phosphoprotein</keyword>
<evidence type="ECO:0000313" key="12">
    <source>
        <dbReference type="Proteomes" id="UP000540787"/>
    </source>
</evidence>
<dbReference type="EMBL" id="JACHBX010000003">
    <property type="protein sequence ID" value="MBB6135107.1"/>
    <property type="molecule type" value="Genomic_DNA"/>
</dbReference>
<comment type="caution">
    <text evidence="11">The sequence shown here is derived from an EMBL/GenBank/DDBJ whole genome shotgun (WGS) entry which is preliminary data.</text>
</comment>
<feature type="domain" description="Response regulatory" evidence="9">
    <location>
        <begin position="2"/>
        <end position="115"/>
    </location>
</feature>
<keyword evidence="6" id="KW-0804">Transcription</keyword>
<dbReference type="SMART" id="SM00448">
    <property type="entry name" value="REC"/>
    <property type="match status" value="1"/>
</dbReference>
<dbReference type="CDD" id="cd19935">
    <property type="entry name" value="REC_OmpR_CusR-like"/>
    <property type="match status" value="1"/>
</dbReference>
<dbReference type="GO" id="GO:0032993">
    <property type="term" value="C:protein-DNA complex"/>
    <property type="evidence" value="ECO:0007669"/>
    <property type="project" value="TreeGrafter"/>
</dbReference>
<dbReference type="FunFam" id="3.40.50.2300:FF:000001">
    <property type="entry name" value="DNA-binding response regulator PhoB"/>
    <property type="match status" value="1"/>
</dbReference>
<dbReference type="PANTHER" id="PTHR48111:SF41">
    <property type="entry name" value="TRANSCRIPTIONAL REGULATORY PROTEIN CUSR-RELATED"/>
    <property type="match status" value="1"/>
</dbReference>
<organism evidence="11 12">
    <name type="scientific">Massilia aurea</name>
    <dbReference type="NCBI Taxonomy" id="373040"/>
    <lineage>
        <taxon>Bacteria</taxon>
        <taxon>Pseudomonadati</taxon>
        <taxon>Pseudomonadota</taxon>
        <taxon>Betaproteobacteria</taxon>
        <taxon>Burkholderiales</taxon>
        <taxon>Oxalobacteraceae</taxon>
        <taxon>Telluria group</taxon>
        <taxon>Massilia</taxon>
    </lineage>
</organism>
<keyword evidence="5 8" id="KW-0238">DNA-binding</keyword>
<dbReference type="SUPFAM" id="SSF52172">
    <property type="entry name" value="CheY-like"/>
    <property type="match status" value="1"/>
</dbReference>
<feature type="domain" description="OmpR/PhoB-type" evidence="10">
    <location>
        <begin position="123"/>
        <end position="221"/>
    </location>
</feature>
<name>A0A7W9X240_9BURK</name>
<keyword evidence="4" id="KW-0805">Transcription regulation</keyword>
<dbReference type="NCBIfam" id="TIGR01387">
    <property type="entry name" value="cztR_silR_copR"/>
    <property type="match status" value="1"/>
</dbReference>
<dbReference type="GO" id="GO:0006355">
    <property type="term" value="P:regulation of DNA-templated transcription"/>
    <property type="evidence" value="ECO:0007669"/>
    <property type="project" value="InterPro"/>
</dbReference>
<dbReference type="Gene3D" id="6.10.250.690">
    <property type="match status" value="1"/>
</dbReference>
<dbReference type="InterPro" id="IPR039420">
    <property type="entry name" value="WalR-like"/>
</dbReference>
<dbReference type="Proteomes" id="UP000540787">
    <property type="component" value="Unassembled WGS sequence"/>
</dbReference>
<dbReference type="RefSeq" id="WP_183555755.1">
    <property type="nucleotide sequence ID" value="NZ_JACHBX010000003.1"/>
</dbReference>
<feature type="modified residue" description="4-aspartylphosphate" evidence="7">
    <location>
        <position position="51"/>
    </location>
</feature>
<dbReference type="GO" id="GO:0005829">
    <property type="term" value="C:cytosol"/>
    <property type="evidence" value="ECO:0007669"/>
    <property type="project" value="TreeGrafter"/>
</dbReference>
<dbReference type="GO" id="GO:0000976">
    <property type="term" value="F:transcription cis-regulatory region binding"/>
    <property type="evidence" value="ECO:0007669"/>
    <property type="project" value="TreeGrafter"/>
</dbReference>
<evidence type="ECO:0000256" key="6">
    <source>
        <dbReference type="ARBA" id="ARBA00023163"/>
    </source>
</evidence>
<keyword evidence="12" id="KW-1185">Reference proteome</keyword>
<dbReference type="AlphaFoldDB" id="A0A7W9X240"/>
<reference evidence="11 12" key="1">
    <citation type="submission" date="2020-08" db="EMBL/GenBank/DDBJ databases">
        <title>The Agave Microbiome: Exploring the role of microbial communities in plant adaptations to desert environments.</title>
        <authorList>
            <person name="Partida-Martinez L.P."/>
        </authorList>
    </citation>
    <scope>NUCLEOTIDE SEQUENCE [LARGE SCALE GENOMIC DNA]</scope>
    <source>
        <strain evidence="11 12">AT3.2</strain>
    </source>
</reference>
<dbReference type="SMART" id="SM00862">
    <property type="entry name" value="Trans_reg_C"/>
    <property type="match status" value="1"/>
</dbReference>
<dbReference type="Gene3D" id="1.10.10.10">
    <property type="entry name" value="Winged helix-like DNA-binding domain superfamily/Winged helix DNA-binding domain"/>
    <property type="match status" value="1"/>
</dbReference>
<evidence type="ECO:0000259" key="9">
    <source>
        <dbReference type="PROSITE" id="PS50110"/>
    </source>
</evidence>
<evidence type="ECO:0000313" key="11">
    <source>
        <dbReference type="EMBL" id="MBB6135107.1"/>
    </source>
</evidence>
<dbReference type="InterPro" id="IPR001867">
    <property type="entry name" value="OmpR/PhoB-type_DNA-bd"/>
</dbReference>
<dbReference type="PROSITE" id="PS50110">
    <property type="entry name" value="RESPONSE_REGULATORY"/>
    <property type="match status" value="1"/>
</dbReference>
<dbReference type="Pfam" id="PF00486">
    <property type="entry name" value="Trans_reg_C"/>
    <property type="match status" value="1"/>
</dbReference>
<dbReference type="InterPro" id="IPR036388">
    <property type="entry name" value="WH-like_DNA-bd_sf"/>
</dbReference>
<evidence type="ECO:0000256" key="3">
    <source>
        <dbReference type="ARBA" id="ARBA00023012"/>
    </source>
</evidence>
<evidence type="ECO:0000256" key="1">
    <source>
        <dbReference type="ARBA" id="ARBA00022539"/>
    </source>
</evidence>
<feature type="DNA-binding region" description="OmpR/PhoB-type" evidence="8">
    <location>
        <begin position="123"/>
        <end position="221"/>
    </location>
</feature>
<keyword evidence="3" id="KW-0902">Two-component regulatory system</keyword>